<evidence type="ECO:0000313" key="7">
    <source>
        <dbReference type="EMBL" id="HIS98114.1"/>
    </source>
</evidence>
<comment type="subunit">
    <text evidence="5">Homodimer. Interacts with FtsZ.</text>
</comment>
<dbReference type="GO" id="GO:0005737">
    <property type="term" value="C:cytoplasm"/>
    <property type="evidence" value="ECO:0007669"/>
    <property type="project" value="UniProtKB-SubCell"/>
</dbReference>
<reference evidence="7" key="2">
    <citation type="journal article" date="2021" name="PeerJ">
        <title>Extensive microbial diversity within the chicken gut microbiome revealed by metagenomics and culture.</title>
        <authorList>
            <person name="Gilroy R."/>
            <person name="Ravi A."/>
            <person name="Getino M."/>
            <person name="Pursley I."/>
            <person name="Horton D.L."/>
            <person name="Alikhan N.F."/>
            <person name="Baker D."/>
            <person name="Gharbi K."/>
            <person name="Hall N."/>
            <person name="Watson M."/>
            <person name="Adriaenssens E.M."/>
            <person name="Foster-Nyarko E."/>
            <person name="Jarju S."/>
            <person name="Secka A."/>
            <person name="Antonio M."/>
            <person name="Oren A."/>
            <person name="Chaudhuri R.R."/>
            <person name="La Ragione R."/>
            <person name="Hildebrand F."/>
            <person name="Pallen M.J."/>
        </authorList>
    </citation>
    <scope>NUCLEOTIDE SEQUENCE</scope>
    <source>
        <strain evidence="7">ChiHecec3B27-6122</strain>
    </source>
</reference>
<keyword evidence="1 5" id="KW-0132">Cell division</keyword>
<evidence type="ECO:0000256" key="6">
    <source>
        <dbReference type="SAM" id="MobiDB-lite"/>
    </source>
</evidence>
<evidence type="ECO:0000256" key="3">
    <source>
        <dbReference type="ARBA" id="ARBA00023306"/>
    </source>
</evidence>
<comment type="caution">
    <text evidence="7">The sequence shown here is derived from an EMBL/GenBank/DDBJ whole genome shotgun (WGS) entry which is preliminary data.</text>
</comment>
<dbReference type="PANTHER" id="PTHR35798:SF1">
    <property type="entry name" value="CELL DIVISION PROTEIN SEPF"/>
    <property type="match status" value="1"/>
</dbReference>
<evidence type="ECO:0000313" key="8">
    <source>
        <dbReference type="Proteomes" id="UP000886876"/>
    </source>
</evidence>
<reference evidence="7" key="1">
    <citation type="submission" date="2020-10" db="EMBL/GenBank/DDBJ databases">
        <authorList>
            <person name="Gilroy R."/>
        </authorList>
    </citation>
    <scope>NUCLEOTIDE SEQUENCE</scope>
    <source>
        <strain evidence="7">ChiHecec3B27-6122</strain>
    </source>
</reference>
<dbReference type="GO" id="GO:0043093">
    <property type="term" value="P:FtsZ-dependent cytokinesis"/>
    <property type="evidence" value="ECO:0007669"/>
    <property type="project" value="UniProtKB-UniRule"/>
</dbReference>
<keyword evidence="3 5" id="KW-0131">Cell cycle</keyword>
<evidence type="ECO:0000256" key="1">
    <source>
        <dbReference type="ARBA" id="ARBA00022618"/>
    </source>
</evidence>
<evidence type="ECO:0000256" key="4">
    <source>
        <dbReference type="ARBA" id="ARBA00044936"/>
    </source>
</evidence>
<dbReference type="GO" id="GO:0000917">
    <property type="term" value="P:division septum assembly"/>
    <property type="evidence" value="ECO:0007669"/>
    <property type="project" value="UniProtKB-KW"/>
</dbReference>
<dbReference type="InterPro" id="IPR023052">
    <property type="entry name" value="Cell_div_SepF"/>
</dbReference>
<dbReference type="AlphaFoldDB" id="A0A9D1G7I1"/>
<comment type="subcellular location">
    <subcellularLocation>
        <location evidence="5">Cytoplasm</location>
    </subcellularLocation>
    <text evidence="5">Localizes to the division site, in a FtsZ-dependent manner.</text>
</comment>
<dbReference type="Pfam" id="PF04472">
    <property type="entry name" value="SepF"/>
    <property type="match status" value="1"/>
</dbReference>
<keyword evidence="2 5" id="KW-0717">Septation</keyword>
<dbReference type="InterPro" id="IPR007561">
    <property type="entry name" value="Cell_div_SepF/SepF-rel"/>
</dbReference>
<keyword evidence="5" id="KW-0963">Cytoplasm</keyword>
<feature type="region of interest" description="Disordered" evidence="6">
    <location>
        <begin position="1"/>
        <end position="64"/>
    </location>
</feature>
<accession>A0A9D1G7I1</accession>
<dbReference type="EMBL" id="DVJS01000226">
    <property type="protein sequence ID" value="HIS98114.1"/>
    <property type="molecule type" value="Genomic_DNA"/>
</dbReference>
<name>A0A9D1G7I1_9FIRM</name>
<sequence>MGFFDELKRLAQPYGEDEDEFFDKGTQQEEVGPPIAPTERRESFFTDEEEAEPANISLPKPSFHLPKRAERIQTKREAAQQAAQPAPGAQSGFMLAKPKEFEDCTGIADSFALGKTIMLDLSQTDKVTSRRALDFLSGVAYARNGKLSRVSGMIYLVTPAGVDVSGEMMSQIESGGLYF</sequence>
<dbReference type="Proteomes" id="UP000886876">
    <property type="component" value="Unassembled WGS sequence"/>
</dbReference>
<organism evidence="7 8">
    <name type="scientific">Candidatus Scatomorpha pullistercoris</name>
    <dbReference type="NCBI Taxonomy" id="2840929"/>
    <lineage>
        <taxon>Bacteria</taxon>
        <taxon>Bacillati</taxon>
        <taxon>Bacillota</taxon>
        <taxon>Clostridia</taxon>
        <taxon>Eubacteriales</taxon>
        <taxon>Candidatus Scatomorpha</taxon>
    </lineage>
</organism>
<gene>
    <name evidence="5" type="primary">sepF</name>
    <name evidence="7" type="ORF">IAD42_09075</name>
</gene>
<dbReference type="HAMAP" id="MF_01197">
    <property type="entry name" value="SepF"/>
    <property type="match status" value="1"/>
</dbReference>
<comment type="function">
    <text evidence="4 5">Cell division protein that is part of the divisome complex and is recruited early to the Z-ring. Probably stimulates Z-ring formation, perhaps through the cross-linking of FtsZ protofilaments. Its function overlaps with FtsA.</text>
</comment>
<dbReference type="InterPro" id="IPR038594">
    <property type="entry name" value="SepF-like_sf"/>
</dbReference>
<dbReference type="PANTHER" id="PTHR35798">
    <property type="entry name" value="CELL DIVISION PROTEIN SEPF"/>
    <property type="match status" value="1"/>
</dbReference>
<evidence type="ECO:0000256" key="5">
    <source>
        <dbReference type="HAMAP-Rule" id="MF_01197"/>
    </source>
</evidence>
<dbReference type="Gene3D" id="3.30.110.150">
    <property type="entry name" value="SepF-like protein"/>
    <property type="match status" value="1"/>
</dbReference>
<evidence type="ECO:0000256" key="2">
    <source>
        <dbReference type="ARBA" id="ARBA00023210"/>
    </source>
</evidence>
<comment type="similarity">
    <text evidence="5">Belongs to the SepF family.</text>
</comment>
<protein>
    <recommendedName>
        <fullName evidence="5">Cell division protein SepF</fullName>
    </recommendedName>
</protein>
<proteinExistence type="inferred from homology"/>